<dbReference type="AlphaFoldDB" id="A0A1H7AWV5"/>
<dbReference type="Proteomes" id="UP000183315">
    <property type="component" value="Unassembled WGS sequence"/>
</dbReference>
<sequence length="102" mass="11138">MRRVSTSRSTVDHLLEQLEPLPVRVRAMFGEYGLYCDERFVGVVCDDVLHLKPTAATEGLAEGSPYPGAKPHRIVGADAVEDPALLQRLVAGTAEALPARRR</sequence>
<proteinExistence type="predicted"/>
<dbReference type="Pfam" id="PF04993">
    <property type="entry name" value="TfoX_N"/>
    <property type="match status" value="1"/>
</dbReference>
<dbReference type="Gene3D" id="3.30.1460.30">
    <property type="entry name" value="YgaC/TfoX-N like chaperone"/>
    <property type="match status" value="1"/>
</dbReference>
<dbReference type="InterPro" id="IPR007076">
    <property type="entry name" value="TfoX_N"/>
</dbReference>
<name>A0A1H7AWV5_9MICO</name>
<dbReference type="STRING" id="1043493.SAMN05421637_2608"/>
<organism evidence="2 3">
    <name type="scientific">Demequina mangrovi</name>
    <dbReference type="NCBI Taxonomy" id="1043493"/>
    <lineage>
        <taxon>Bacteria</taxon>
        <taxon>Bacillati</taxon>
        <taxon>Actinomycetota</taxon>
        <taxon>Actinomycetes</taxon>
        <taxon>Micrococcales</taxon>
        <taxon>Demequinaceae</taxon>
        <taxon>Demequina</taxon>
    </lineage>
</organism>
<dbReference type="SUPFAM" id="SSF159894">
    <property type="entry name" value="YgaC/TfoX-N like"/>
    <property type="match status" value="1"/>
</dbReference>
<gene>
    <name evidence="2" type="ORF">SAMN05421637_2608</name>
</gene>
<reference evidence="3" key="1">
    <citation type="submission" date="2016-10" db="EMBL/GenBank/DDBJ databases">
        <authorList>
            <person name="Varghese N."/>
        </authorList>
    </citation>
    <scope>NUCLEOTIDE SEQUENCE [LARGE SCALE GENOMIC DNA]</scope>
    <source>
        <strain evidence="3">DSM 24868</strain>
    </source>
</reference>
<evidence type="ECO:0000259" key="1">
    <source>
        <dbReference type="Pfam" id="PF04993"/>
    </source>
</evidence>
<accession>A0A1H7AWV5</accession>
<dbReference type="EMBL" id="FNZI01000007">
    <property type="protein sequence ID" value="SEJ66602.1"/>
    <property type="molecule type" value="Genomic_DNA"/>
</dbReference>
<evidence type="ECO:0000313" key="2">
    <source>
        <dbReference type="EMBL" id="SEJ66602.1"/>
    </source>
</evidence>
<feature type="domain" description="TfoX N-terminal" evidence="1">
    <location>
        <begin position="22"/>
        <end position="95"/>
    </location>
</feature>
<keyword evidence="3" id="KW-1185">Reference proteome</keyword>
<protein>
    <submittedName>
        <fullName evidence="2">TfoX N-terminal domain-containing protein</fullName>
    </submittedName>
</protein>
<evidence type="ECO:0000313" key="3">
    <source>
        <dbReference type="Proteomes" id="UP000183315"/>
    </source>
</evidence>
<dbReference type="eggNOG" id="COG3070">
    <property type="taxonomic scope" value="Bacteria"/>
</dbReference>